<protein>
    <submittedName>
        <fullName evidence="2">Uncharacterized protein</fullName>
    </submittedName>
</protein>
<organism evidence="2 3">
    <name type="scientific">Candidatus Kaiserbacteria bacterium RIFCSPLOWO2_02_FULL_55_12</name>
    <dbReference type="NCBI Taxonomy" id="1798522"/>
    <lineage>
        <taxon>Bacteria</taxon>
        <taxon>Candidatus Kaiseribacteriota</taxon>
    </lineage>
</organism>
<evidence type="ECO:0000313" key="3">
    <source>
        <dbReference type="Proteomes" id="UP000178919"/>
    </source>
</evidence>
<comment type="caution">
    <text evidence="2">The sequence shown here is derived from an EMBL/GenBank/DDBJ whole genome shotgun (WGS) entry which is preliminary data.</text>
</comment>
<reference evidence="2 3" key="1">
    <citation type="journal article" date="2016" name="Nat. Commun.">
        <title>Thousands of microbial genomes shed light on interconnected biogeochemical processes in an aquifer system.</title>
        <authorList>
            <person name="Anantharaman K."/>
            <person name="Brown C.T."/>
            <person name="Hug L.A."/>
            <person name="Sharon I."/>
            <person name="Castelle C.J."/>
            <person name="Probst A.J."/>
            <person name="Thomas B.C."/>
            <person name="Singh A."/>
            <person name="Wilkins M.J."/>
            <person name="Karaoz U."/>
            <person name="Brodie E.L."/>
            <person name="Williams K.H."/>
            <person name="Hubbard S.S."/>
            <person name="Banfield J.F."/>
        </authorList>
    </citation>
    <scope>NUCLEOTIDE SEQUENCE [LARGE SCALE GENOMIC DNA]</scope>
</reference>
<dbReference type="Proteomes" id="UP000178919">
    <property type="component" value="Unassembled WGS sequence"/>
</dbReference>
<dbReference type="AlphaFoldDB" id="A0A1F6F027"/>
<name>A0A1F6F027_9BACT</name>
<keyword evidence="1" id="KW-1133">Transmembrane helix</keyword>
<feature type="transmembrane region" description="Helical" evidence="1">
    <location>
        <begin position="12"/>
        <end position="39"/>
    </location>
</feature>
<gene>
    <name evidence="2" type="ORF">A3J11_01260</name>
</gene>
<evidence type="ECO:0000313" key="2">
    <source>
        <dbReference type="EMBL" id="OGG79224.1"/>
    </source>
</evidence>
<keyword evidence="1" id="KW-0472">Membrane</keyword>
<accession>A0A1F6F027</accession>
<proteinExistence type="predicted"/>
<dbReference type="EMBL" id="MFMJ01000024">
    <property type="protein sequence ID" value="OGG79224.1"/>
    <property type="molecule type" value="Genomic_DNA"/>
</dbReference>
<keyword evidence="1" id="KW-0812">Transmembrane</keyword>
<sequence length="443" mass="46144">MKNLLPKRFERGYIILLALVFAGIFATVGTALTGSLFAYGRAERITVASAEALALAEGALDGAVSKLNQDPSYGGETNTPLGNGMFTVTVATIDTKTKRVTATGYVPDSQNPTAIKSIKANIGINDSVISFHYGIQSGNGGFFMDNSSSVIGNVFSGGSVIGTSQNYIYGDVISSGSTGLVYGIHATSSVYAHTIGNASEHTIIDKNAYYYSATTNTTVSGTSYSNSPDQATTSLPISDEQIEEWKSEAAAGDTAVCSSGAYTIDSGSVDLGPIKIPCDLDIKNSAVVTIHGHLWVAGDIIVQNSATVKMASALGAQNVALIADNPSDQLTSSKIFVKNTATFQDSGTPGSFVFLISQNRSAEMGGDEEAFSLSNSASALIAYAAHGLIPLENKVSLKAVTAYKIRLKNSARVTYDSGLPNAVFQSGPGGSWSFVPGTYSITR</sequence>
<evidence type="ECO:0000256" key="1">
    <source>
        <dbReference type="SAM" id="Phobius"/>
    </source>
</evidence>